<name>A0A1Y3BAN7_EURMA</name>
<dbReference type="Proteomes" id="UP000194236">
    <property type="component" value="Unassembled WGS sequence"/>
</dbReference>
<dbReference type="EMBL" id="MUJZ01034974">
    <property type="protein sequence ID" value="OTF76963.1"/>
    <property type="molecule type" value="Genomic_DNA"/>
</dbReference>
<feature type="coiled-coil region" evidence="1">
    <location>
        <begin position="57"/>
        <end position="95"/>
    </location>
</feature>
<accession>A0A1Y3BAN7</accession>
<proteinExistence type="predicted"/>
<keyword evidence="1" id="KW-0175">Coiled coil</keyword>
<protein>
    <submittedName>
        <fullName evidence="2">Uncharacterized protein</fullName>
    </submittedName>
</protein>
<evidence type="ECO:0000256" key="1">
    <source>
        <dbReference type="SAM" id="Coils"/>
    </source>
</evidence>
<dbReference type="OrthoDB" id="6516704at2759"/>
<comment type="caution">
    <text evidence="2">The sequence shown here is derived from an EMBL/GenBank/DDBJ whole genome shotgun (WGS) entry which is preliminary data.</text>
</comment>
<dbReference type="AlphaFoldDB" id="A0A1Y3BAN7"/>
<sequence length="108" mass="12736">MTTENDDNDDDKQQHTSSDCDDLFSQYRLECEKWLMDDSLIASIDQLKYINLLRNMVKNLLDQNECLVTNIMEIKQESSNRINELRRNLKNTATHTEEVMLSLQSHEL</sequence>
<evidence type="ECO:0000313" key="2">
    <source>
        <dbReference type="EMBL" id="OTF76963.1"/>
    </source>
</evidence>
<gene>
    <name evidence="2" type="ORF">BLA29_012943</name>
</gene>
<reference evidence="2 3" key="1">
    <citation type="submission" date="2017-03" db="EMBL/GenBank/DDBJ databases">
        <title>Genome Survey of Euroglyphus maynei.</title>
        <authorList>
            <person name="Arlian L.G."/>
            <person name="Morgan M.S."/>
            <person name="Rider S.D."/>
        </authorList>
    </citation>
    <scope>NUCLEOTIDE SEQUENCE [LARGE SCALE GENOMIC DNA]</scope>
    <source>
        <strain evidence="2">Arlian Lab</strain>
        <tissue evidence="2">Whole body</tissue>
    </source>
</reference>
<organism evidence="2 3">
    <name type="scientific">Euroglyphus maynei</name>
    <name type="common">Mayne's house dust mite</name>
    <dbReference type="NCBI Taxonomy" id="6958"/>
    <lineage>
        <taxon>Eukaryota</taxon>
        <taxon>Metazoa</taxon>
        <taxon>Ecdysozoa</taxon>
        <taxon>Arthropoda</taxon>
        <taxon>Chelicerata</taxon>
        <taxon>Arachnida</taxon>
        <taxon>Acari</taxon>
        <taxon>Acariformes</taxon>
        <taxon>Sarcoptiformes</taxon>
        <taxon>Astigmata</taxon>
        <taxon>Psoroptidia</taxon>
        <taxon>Analgoidea</taxon>
        <taxon>Pyroglyphidae</taxon>
        <taxon>Pyroglyphinae</taxon>
        <taxon>Euroglyphus</taxon>
    </lineage>
</organism>
<feature type="non-terminal residue" evidence="2">
    <location>
        <position position="108"/>
    </location>
</feature>
<evidence type="ECO:0000313" key="3">
    <source>
        <dbReference type="Proteomes" id="UP000194236"/>
    </source>
</evidence>
<keyword evidence="3" id="KW-1185">Reference proteome</keyword>